<evidence type="ECO:0000313" key="2">
    <source>
        <dbReference type="EMBL" id="PZD71181.1"/>
    </source>
</evidence>
<evidence type="ECO:0000313" key="3">
    <source>
        <dbReference type="Proteomes" id="UP000248857"/>
    </source>
</evidence>
<dbReference type="AlphaFoldDB" id="A0A2W1JPL1"/>
<feature type="compositionally biased region" description="Basic and acidic residues" evidence="1">
    <location>
        <begin position="1"/>
        <end position="12"/>
    </location>
</feature>
<sequence length="70" mass="7575">MSGEKIDKDKSVSYDPNIVPAETAARMKREGDSFKSTAPGQTVDSEGLANNYAVEPEPYVNEPGDLRDAD</sequence>
<protein>
    <submittedName>
        <fullName evidence="2">Uncharacterized protein</fullName>
    </submittedName>
</protein>
<proteinExistence type="predicted"/>
<accession>A0A2W1JPL1</accession>
<comment type="caution">
    <text evidence="2">The sequence shown here is derived from an EMBL/GenBank/DDBJ whole genome shotgun (WGS) entry which is preliminary data.</text>
</comment>
<dbReference type="RefSeq" id="WP_199464487.1">
    <property type="nucleotide sequence ID" value="NZ_CAWNWM010000020.1"/>
</dbReference>
<evidence type="ECO:0000256" key="1">
    <source>
        <dbReference type="SAM" id="MobiDB-lite"/>
    </source>
</evidence>
<dbReference type="EMBL" id="PQWO01000020">
    <property type="protein sequence ID" value="PZD71181.1"/>
    <property type="molecule type" value="Genomic_DNA"/>
</dbReference>
<feature type="region of interest" description="Disordered" evidence="1">
    <location>
        <begin position="25"/>
        <end position="70"/>
    </location>
</feature>
<name>A0A2W1JPL1_9CYAN</name>
<gene>
    <name evidence="2" type="ORF">C1752_07457</name>
</gene>
<keyword evidence="3" id="KW-1185">Reference proteome</keyword>
<reference evidence="2 3" key="1">
    <citation type="journal article" date="2018" name="Sci. Rep.">
        <title>A novel species of the marine cyanobacterium Acaryochloris with a unique pigment content and lifestyle.</title>
        <authorList>
            <person name="Partensky F."/>
            <person name="Six C."/>
            <person name="Ratin M."/>
            <person name="Garczarek L."/>
            <person name="Vaulot D."/>
            <person name="Probert I."/>
            <person name="Calteau A."/>
            <person name="Gourvil P."/>
            <person name="Marie D."/>
            <person name="Grebert T."/>
            <person name="Bouchier C."/>
            <person name="Le Panse S."/>
            <person name="Gachenot M."/>
            <person name="Rodriguez F."/>
            <person name="Garrido J.L."/>
        </authorList>
    </citation>
    <scope>NUCLEOTIDE SEQUENCE [LARGE SCALE GENOMIC DNA]</scope>
    <source>
        <strain evidence="2 3">RCC1774</strain>
    </source>
</reference>
<dbReference type="Proteomes" id="UP000248857">
    <property type="component" value="Unassembled WGS sequence"/>
</dbReference>
<feature type="region of interest" description="Disordered" evidence="1">
    <location>
        <begin position="1"/>
        <end position="20"/>
    </location>
</feature>
<feature type="compositionally biased region" description="Polar residues" evidence="1">
    <location>
        <begin position="34"/>
        <end position="44"/>
    </location>
</feature>
<organism evidence="2 3">
    <name type="scientific">Acaryochloris thomasi RCC1774</name>
    <dbReference type="NCBI Taxonomy" id="1764569"/>
    <lineage>
        <taxon>Bacteria</taxon>
        <taxon>Bacillati</taxon>
        <taxon>Cyanobacteriota</taxon>
        <taxon>Cyanophyceae</taxon>
        <taxon>Acaryochloridales</taxon>
        <taxon>Acaryochloridaceae</taxon>
        <taxon>Acaryochloris</taxon>
        <taxon>Acaryochloris thomasi</taxon>
    </lineage>
</organism>